<feature type="region of interest" description="Disordered" evidence="13">
    <location>
        <begin position="422"/>
        <end position="454"/>
    </location>
</feature>
<evidence type="ECO:0000256" key="12">
    <source>
        <dbReference type="SAM" id="Coils"/>
    </source>
</evidence>
<dbReference type="GO" id="GO:0007165">
    <property type="term" value="P:signal transduction"/>
    <property type="evidence" value="ECO:0007669"/>
    <property type="project" value="InterPro"/>
</dbReference>
<keyword evidence="6" id="KW-0963">Cytoplasm</keyword>
<feature type="domain" description="SH3" evidence="14">
    <location>
        <begin position="505"/>
        <end position="566"/>
    </location>
</feature>
<dbReference type="EMBL" id="NEDP02004195">
    <property type="protein sequence ID" value="OWF46335.1"/>
    <property type="molecule type" value="Genomic_DNA"/>
</dbReference>
<keyword evidence="7" id="KW-0254">Endocytosis</keyword>
<dbReference type="CDD" id="cd11619">
    <property type="entry name" value="HR1_CIP4-like"/>
    <property type="match status" value="1"/>
</dbReference>
<keyword evidence="4 10" id="KW-0728">SH3 domain</keyword>
<dbReference type="InterPro" id="IPR001452">
    <property type="entry name" value="SH3_domain"/>
</dbReference>
<feature type="compositionally biased region" description="Low complexity" evidence="13">
    <location>
        <begin position="425"/>
        <end position="441"/>
    </location>
</feature>
<dbReference type="SMART" id="SM00055">
    <property type="entry name" value="FCH"/>
    <property type="match status" value="1"/>
</dbReference>
<evidence type="ECO:0000256" key="10">
    <source>
        <dbReference type="PROSITE-ProRule" id="PRU00192"/>
    </source>
</evidence>
<gene>
    <name evidence="17" type="ORF">KP79_PYT04808</name>
</gene>
<evidence type="ECO:0000256" key="4">
    <source>
        <dbReference type="ARBA" id="ARBA00022443"/>
    </source>
</evidence>
<feature type="domain" description="REM-1" evidence="16">
    <location>
        <begin position="342"/>
        <end position="419"/>
    </location>
</feature>
<evidence type="ECO:0000256" key="11">
    <source>
        <dbReference type="PROSITE-ProRule" id="PRU01077"/>
    </source>
</evidence>
<dbReference type="GO" id="GO:0006897">
    <property type="term" value="P:endocytosis"/>
    <property type="evidence" value="ECO:0007669"/>
    <property type="project" value="UniProtKB-KW"/>
</dbReference>
<evidence type="ECO:0000259" key="16">
    <source>
        <dbReference type="PROSITE" id="PS51860"/>
    </source>
</evidence>
<dbReference type="PANTHER" id="PTHR15735:SF12">
    <property type="entry name" value="CDC42-INTERACTING PROTEIN 4, ISOFORM B"/>
    <property type="match status" value="1"/>
</dbReference>
<dbReference type="Gene3D" id="1.20.1270.60">
    <property type="entry name" value="Arfaptin homology (AH) domain/BAR domain"/>
    <property type="match status" value="1"/>
</dbReference>
<dbReference type="SMART" id="SM00326">
    <property type="entry name" value="SH3"/>
    <property type="match status" value="1"/>
</dbReference>
<comment type="subcellular location">
    <subcellularLocation>
        <location evidence="1">Cell membrane</location>
    </subcellularLocation>
    <subcellularLocation>
        <location evidence="2">Cytoplasm</location>
    </subcellularLocation>
</comment>
<feature type="compositionally biased region" description="Polar residues" evidence="13">
    <location>
        <begin position="442"/>
        <end position="454"/>
    </location>
</feature>
<reference evidence="17 18" key="1">
    <citation type="journal article" date="2017" name="Nat. Ecol. Evol.">
        <title>Scallop genome provides insights into evolution of bilaterian karyotype and development.</title>
        <authorList>
            <person name="Wang S."/>
            <person name="Zhang J."/>
            <person name="Jiao W."/>
            <person name="Li J."/>
            <person name="Xun X."/>
            <person name="Sun Y."/>
            <person name="Guo X."/>
            <person name="Huan P."/>
            <person name="Dong B."/>
            <person name="Zhang L."/>
            <person name="Hu X."/>
            <person name="Sun X."/>
            <person name="Wang J."/>
            <person name="Zhao C."/>
            <person name="Wang Y."/>
            <person name="Wang D."/>
            <person name="Huang X."/>
            <person name="Wang R."/>
            <person name="Lv J."/>
            <person name="Li Y."/>
            <person name="Zhang Z."/>
            <person name="Liu B."/>
            <person name="Lu W."/>
            <person name="Hui Y."/>
            <person name="Liang J."/>
            <person name="Zhou Z."/>
            <person name="Hou R."/>
            <person name="Li X."/>
            <person name="Liu Y."/>
            <person name="Li H."/>
            <person name="Ning X."/>
            <person name="Lin Y."/>
            <person name="Zhao L."/>
            <person name="Xing Q."/>
            <person name="Dou J."/>
            <person name="Li Y."/>
            <person name="Mao J."/>
            <person name="Guo H."/>
            <person name="Dou H."/>
            <person name="Li T."/>
            <person name="Mu C."/>
            <person name="Jiang W."/>
            <person name="Fu Q."/>
            <person name="Fu X."/>
            <person name="Miao Y."/>
            <person name="Liu J."/>
            <person name="Yu Q."/>
            <person name="Li R."/>
            <person name="Liao H."/>
            <person name="Li X."/>
            <person name="Kong Y."/>
            <person name="Jiang Z."/>
            <person name="Chourrout D."/>
            <person name="Li R."/>
            <person name="Bao Z."/>
        </authorList>
    </citation>
    <scope>NUCLEOTIDE SEQUENCE [LARGE SCALE GENOMIC DNA]</scope>
    <source>
        <strain evidence="17 18">PY_sf001</strain>
    </source>
</reference>
<sequence length="571" mass="65386">MNWGTELWDQYDIVADHTQKGIDFCERYQHFLKERCSIEFEYANKLKKLVKNYQPRKKDEDEYQYTWANGFQDMIKELHDLAGQHEVIAENTQSSVMKELTVLIAELKADRKKYLLDGSKVQEQLKVSKAQLEKSRRQYEKSFKESEKALEAYRKADADINLSRAEVEKHRNQMMLKGQQCEKCKNDYASQLQQTNTQQRDHFSALMPQVFQQLQTMDENRINRQQEYFKQCSSIERNVVPIINTCIDGMEKAASSIDAKQDSKLVVDKYKSGFPMPDDIPFDDLSSSPFPESNSNHHNTPVGTTKSNTISGRTSKNKTKRGGIMNLFSGSKTDDTKEDFSDLPPNQRRKALQKKIDGFKKDIGRETAEREGMLKMKEVYAKNPALGDPAILDKKIEENAQKLDSLNAELRKFQNYLADAEGKQHISGSDDSISHSTSEGSVQNSNVVSAPGTPQAQHAVYDDDEFDDYPVPPSSIPDEDAMPQSIEQEQVEQIEQEEFEEDAFQVIGTCRAVYKFDADNGSSVSMEENEEMAVIEIDQGDGWTRVRRKDDSEGFVPTSYIQCHFYDQDEV</sequence>
<dbReference type="FunFam" id="2.30.30.40:FF:000203">
    <property type="entry name" value="Cdc42-interacting protein 4, isoform F"/>
    <property type="match status" value="1"/>
</dbReference>
<dbReference type="InterPro" id="IPR036028">
    <property type="entry name" value="SH3-like_dom_sf"/>
</dbReference>
<keyword evidence="9" id="KW-0472">Membrane</keyword>
<dbReference type="FunFam" id="1.20.1270.60:FF:000002">
    <property type="entry name" value="Formin-binding protein 1-like isoform 1"/>
    <property type="match status" value="1"/>
</dbReference>
<dbReference type="Gene3D" id="2.30.30.40">
    <property type="entry name" value="SH3 Domains"/>
    <property type="match status" value="1"/>
</dbReference>
<dbReference type="STRING" id="6573.A0A210QC99"/>
<dbReference type="PROSITE" id="PS51741">
    <property type="entry name" value="F_BAR"/>
    <property type="match status" value="1"/>
</dbReference>
<comment type="caution">
    <text evidence="17">The sequence shown here is derived from an EMBL/GenBank/DDBJ whole genome shotgun (WGS) entry which is preliminary data.</text>
</comment>
<accession>A0A210QC99</accession>
<keyword evidence="18" id="KW-1185">Reference proteome</keyword>
<evidence type="ECO:0000259" key="15">
    <source>
        <dbReference type="PROSITE" id="PS51741"/>
    </source>
</evidence>
<dbReference type="PROSITE" id="PS50002">
    <property type="entry name" value="SH3"/>
    <property type="match status" value="1"/>
</dbReference>
<dbReference type="AlphaFoldDB" id="A0A210QC99"/>
<dbReference type="GO" id="GO:0005737">
    <property type="term" value="C:cytoplasm"/>
    <property type="evidence" value="ECO:0007669"/>
    <property type="project" value="UniProtKB-SubCell"/>
</dbReference>
<evidence type="ECO:0000256" key="7">
    <source>
        <dbReference type="ARBA" id="ARBA00022583"/>
    </source>
</evidence>
<dbReference type="Gene3D" id="6.10.140.470">
    <property type="match status" value="1"/>
</dbReference>
<dbReference type="SUPFAM" id="SSF50044">
    <property type="entry name" value="SH3-domain"/>
    <property type="match status" value="1"/>
</dbReference>
<dbReference type="SUPFAM" id="SSF103657">
    <property type="entry name" value="BAR/IMD domain-like"/>
    <property type="match status" value="1"/>
</dbReference>
<dbReference type="InterPro" id="IPR031160">
    <property type="entry name" value="F_BAR_dom"/>
</dbReference>
<dbReference type="OrthoDB" id="8783038at2759"/>
<evidence type="ECO:0000313" key="17">
    <source>
        <dbReference type="EMBL" id="OWF46335.1"/>
    </source>
</evidence>
<dbReference type="CDD" id="cd07653">
    <property type="entry name" value="F-BAR_CIP4-like"/>
    <property type="match status" value="1"/>
</dbReference>
<comment type="similarity">
    <text evidence="3">Belongs to the FNBP1 family.</text>
</comment>
<dbReference type="InterPro" id="IPR001060">
    <property type="entry name" value="FCH_dom"/>
</dbReference>
<dbReference type="PANTHER" id="PTHR15735">
    <property type="entry name" value="FCH AND DOUBLE SH3 DOMAINS PROTEIN"/>
    <property type="match status" value="1"/>
</dbReference>
<dbReference type="GO" id="GO:0005886">
    <property type="term" value="C:plasma membrane"/>
    <property type="evidence" value="ECO:0007669"/>
    <property type="project" value="UniProtKB-SubCell"/>
</dbReference>
<dbReference type="InterPro" id="IPR057870">
    <property type="entry name" value="HR1_TOCA"/>
</dbReference>
<dbReference type="Pfam" id="PF25610">
    <property type="entry name" value="HR1_TOCA"/>
    <property type="match status" value="1"/>
</dbReference>
<keyword evidence="8 11" id="KW-0175">Coiled coil</keyword>
<dbReference type="Proteomes" id="UP000242188">
    <property type="component" value="Unassembled WGS sequence"/>
</dbReference>
<protein>
    <submittedName>
        <fullName evidence="17">Cdc42-interacting protein 4-like</fullName>
    </submittedName>
</protein>
<keyword evidence="5" id="KW-1003">Cell membrane</keyword>
<proteinExistence type="inferred from homology"/>
<organism evidence="17 18">
    <name type="scientific">Mizuhopecten yessoensis</name>
    <name type="common">Japanese scallop</name>
    <name type="synonym">Patinopecten yessoensis</name>
    <dbReference type="NCBI Taxonomy" id="6573"/>
    <lineage>
        <taxon>Eukaryota</taxon>
        <taxon>Metazoa</taxon>
        <taxon>Spiralia</taxon>
        <taxon>Lophotrochozoa</taxon>
        <taxon>Mollusca</taxon>
        <taxon>Bivalvia</taxon>
        <taxon>Autobranchia</taxon>
        <taxon>Pteriomorphia</taxon>
        <taxon>Pectinida</taxon>
        <taxon>Pectinoidea</taxon>
        <taxon>Pectinidae</taxon>
        <taxon>Mizuhopecten</taxon>
    </lineage>
</organism>
<dbReference type="CDD" id="cd11911">
    <property type="entry name" value="SH3_CIP4-like"/>
    <property type="match status" value="1"/>
</dbReference>
<evidence type="ECO:0000259" key="14">
    <source>
        <dbReference type="PROSITE" id="PS50002"/>
    </source>
</evidence>
<dbReference type="PROSITE" id="PS51860">
    <property type="entry name" value="REM_1"/>
    <property type="match status" value="1"/>
</dbReference>
<dbReference type="InterPro" id="IPR011072">
    <property type="entry name" value="HR1_rho-bd"/>
</dbReference>
<feature type="domain" description="F-BAR" evidence="15">
    <location>
        <begin position="1"/>
        <end position="262"/>
    </location>
</feature>
<evidence type="ECO:0000256" key="13">
    <source>
        <dbReference type="SAM" id="MobiDB-lite"/>
    </source>
</evidence>
<dbReference type="Pfam" id="PF00018">
    <property type="entry name" value="SH3_1"/>
    <property type="match status" value="1"/>
</dbReference>
<evidence type="ECO:0000256" key="3">
    <source>
        <dbReference type="ARBA" id="ARBA00009426"/>
    </source>
</evidence>
<dbReference type="Pfam" id="PF00611">
    <property type="entry name" value="FCH"/>
    <property type="match status" value="1"/>
</dbReference>
<feature type="coiled-coil region" evidence="12">
    <location>
        <begin position="97"/>
        <end position="173"/>
    </location>
</feature>
<name>A0A210QC99_MIZYE</name>
<evidence type="ECO:0000256" key="1">
    <source>
        <dbReference type="ARBA" id="ARBA00004236"/>
    </source>
</evidence>
<dbReference type="InterPro" id="IPR027267">
    <property type="entry name" value="AH/BAR_dom_sf"/>
</dbReference>
<evidence type="ECO:0000256" key="8">
    <source>
        <dbReference type="ARBA" id="ARBA00023054"/>
    </source>
</evidence>
<evidence type="ECO:0000256" key="9">
    <source>
        <dbReference type="ARBA" id="ARBA00023136"/>
    </source>
</evidence>
<evidence type="ECO:0000256" key="6">
    <source>
        <dbReference type="ARBA" id="ARBA00022490"/>
    </source>
</evidence>
<feature type="region of interest" description="Disordered" evidence="13">
    <location>
        <begin position="284"/>
        <end position="345"/>
    </location>
</feature>
<evidence type="ECO:0000256" key="2">
    <source>
        <dbReference type="ARBA" id="ARBA00004496"/>
    </source>
</evidence>
<evidence type="ECO:0000256" key="5">
    <source>
        <dbReference type="ARBA" id="ARBA00022475"/>
    </source>
</evidence>
<evidence type="ECO:0000313" key="18">
    <source>
        <dbReference type="Proteomes" id="UP000242188"/>
    </source>
</evidence>
<feature type="compositionally biased region" description="Polar residues" evidence="13">
    <location>
        <begin position="285"/>
        <end position="314"/>
    </location>
</feature>